<evidence type="ECO:0000256" key="6">
    <source>
        <dbReference type="ARBA" id="ARBA00022806"/>
    </source>
</evidence>
<comment type="similarity">
    <text evidence="12">Belongs to the helicase family. PriA subfamily.</text>
</comment>
<comment type="caution">
    <text evidence="15">The sequence shown here is derived from an EMBL/GenBank/DDBJ whole genome shotgun (WGS) entry which is preliminary data.</text>
</comment>
<name>B6FYY4_PEPHT</name>
<feature type="binding site" evidence="12">
    <location>
        <position position="540"/>
    </location>
    <ligand>
        <name>Zn(2+)</name>
        <dbReference type="ChEBI" id="CHEBI:29105"/>
        <label>2</label>
    </ligand>
</feature>
<dbReference type="PANTHER" id="PTHR30580:SF0">
    <property type="entry name" value="PRIMOSOMAL PROTEIN N"/>
    <property type="match status" value="1"/>
</dbReference>
<dbReference type="Pfam" id="PF18074">
    <property type="entry name" value="PriA_C"/>
    <property type="match status" value="1"/>
</dbReference>
<dbReference type="GO" id="GO:0006310">
    <property type="term" value="P:DNA recombination"/>
    <property type="evidence" value="ECO:0007669"/>
    <property type="project" value="InterPro"/>
</dbReference>
<evidence type="ECO:0000313" key="16">
    <source>
        <dbReference type="Proteomes" id="UP000003178"/>
    </source>
</evidence>
<dbReference type="SUPFAM" id="SSF52540">
    <property type="entry name" value="P-loop containing nucleoside triphosphate hydrolases"/>
    <property type="match status" value="1"/>
</dbReference>
<comment type="subunit">
    <text evidence="12">Component of the replication restart primosome.</text>
</comment>
<dbReference type="PANTHER" id="PTHR30580">
    <property type="entry name" value="PRIMOSOMAL PROTEIN N"/>
    <property type="match status" value="1"/>
</dbReference>
<evidence type="ECO:0000256" key="9">
    <source>
        <dbReference type="ARBA" id="ARBA00023125"/>
    </source>
</evidence>
<comment type="cofactor">
    <cofactor evidence="12">
        <name>Zn(2+)</name>
        <dbReference type="ChEBI" id="CHEBI:29105"/>
    </cofactor>
    <text evidence="12">Binds 2 zinc ions per subunit.</text>
</comment>
<dbReference type="HAMAP" id="MF_00983">
    <property type="entry name" value="PriA"/>
    <property type="match status" value="1"/>
</dbReference>
<reference evidence="15 16" key="1">
    <citation type="submission" date="2008-09" db="EMBL/GenBank/DDBJ databases">
        <authorList>
            <person name="Fulton L."/>
            <person name="Clifton S."/>
            <person name="Fulton B."/>
            <person name="Xu J."/>
            <person name="Minx P."/>
            <person name="Pepin K.H."/>
            <person name="Johnson M."/>
            <person name="Thiruvilangam P."/>
            <person name="Bhonagiri V."/>
            <person name="Nash W.E."/>
            <person name="Mardis E.R."/>
            <person name="Wilson R.K."/>
        </authorList>
    </citation>
    <scope>NUCLEOTIDE SEQUENCE [LARGE SCALE GENOMIC DNA]</scope>
    <source>
        <strain evidence="15 16">DSM 13275</strain>
    </source>
</reference>
<keyword evidence="10 12" id="KW-0413">Isomerase</keyword>
<dbReference type="GO" id="GO:0003677">
    <property type="term" value="F:DNA binding"/>
    <property type="evidence" value="ECO:0007669"/>
    <property type="project" value="UniProtKB-UniRule"/>
</dbReference>
<evidence type="ECO:0000256" key="3">
    <source>
        <dbReference type="ARBA" id="ARBA00022723"/>
    </source>
</evidence>
<dbReference type="GO" id="GO:0006270">
    <property type="term" value="P:DNA replication initiation"/>
    <property type="evidence" value="ECO:0007669"/>
    <property type="project" value="TreeGrafter"/>
</dbReference>
<dbReference type="Pfam" id="PF00271">
    <property type="entry name" value="Helicase_C"/>
    <property type="match status" value="1"/>
</dbReference>
<organism evidence="15 16">
    <name type="scientific">Peptacetobacter hiranonis (strain DSM 13275 / JCM 10541 / KCTC 15199 / TO-931)</name>
    <name type="common">Clostridium hiranonis</name>
    <dbReference type="NCBI Taxonomy" id="500633"/>
    <lineage>
        <taxon>Bacteria</taxon>
        <taxon>Bacillati</taxon>
        <taxon>Bacillota</taxon>
        <taxon>Clostridia</taxon>
        <taxon>Peptostreptococcales</taxon>
        <taxon>Peptostreptococcaceae</taxon>
        <taxon>Peptacetobacter</taxon>
    </lineage>
</organism>
<dbReference type="CDD" id="cd17929">
    <property type="entry name" value="DEXHc_priA"/>
    <property type="match status" value="1"/>
</dbReference>
<dbReference type="OrthoDB" id="9759544at2"/>
<dbReference type="InterPro" id="IPR014001">
    <property type="entry name" value="Helicase_ATP-bd"/>
</dbReference>
<feature type="binding site" evidence="12">
    <location>
        <position position="531"/>
    </location>
    <ligand>
        <name>Zn(2+)</name>
        <dbReference type="ChEBI" id="CHEBI:29105"/>
        <label>1</label>
    </ligand>
</feature>
<feature type="binding site" evidence="12">
    <location>
        <position position="528"/>
    </location>
    <ligand>
        <name>Zn(2+)</name>
        <dbReference type="ChEBI" id="CHEBI:29105"/>
        <label>1</label>
    </ligand>
</feature>
<dbReference type="InterPro" id="IPR027417">
    <property type="entry name" value="P-loop_NTPase"/>
</dbReference>
<keyword evidence="1 12" id="KW-0639">Primosome</keyword>
<feature type="binding site" evidence="12">
    <location>
        <position position="571"/>
    </location>
    <ligand>
        <name>Zn(2+)</name>
        <dbReference type="ChEBI" id="CHEBI:29105"/>
        <label>1</label>
    </ligand>
</feature>
<dbReference type="FunFam" id="3.40.1440.60:FF:000001">
    <property type="entry name" value="Primosomal protein N"/>
    <property type="match status" value="1"/>
</dbReference>
<keyword evidence="5 12" id="KW-0378">Hydrolase</keyword>
<evidence type="ECO:0000256" key="7">
    <source>
        <dbReference type="ARBA" id="ARBA00022833"/>
    </source>
</evidence>
<dbReference type="NCBIfam" id="TIGR00595">
    <property type="entry name" value="priA"/>
    <property type="match status" value="1"/>
</dbReference>
<dbReference type="EC" id="5.6.2.4" evidence="12"/>
<reference evidence="15 16" key="2">
    <citation type="submission" date="2008-10" db="EMBL/GenBank/DDBJ databases">
        <title>Draft genome sequence of Clostridium hiranonis (DSM 13275).</title>
        <authorList>
            <person name="Sudarsanam P."/>
            <person name="Ley R."/>
            <person name="Guruge J."/>
            <person name="Turnbaugh P.J."/>
            <person name="Mahowald M."/>
            <person name="Liep D."/>
            <person name="Gordon J."/>
        </authorList>
    </citation>
    <scope>NUCLEOTIDE SEQUENCE [LARGE SCALE GENOMIC DNA]</scope>
    <source>
        <strain evidence="15 16">DSM 13275</strain>
    </source>
</reference>
<dbReference type="GO" id="GO:0006269">
    <property type="term" value="P:DNA replication, synthesis of primer"/>
    <property type="evidence" value="ECO:0007669"/>
    <property type="project" value="UniProtKB-KW"/>
</dbReference>
<dbReference type="GO" id="GO:0008270">
    <property type="term" value="F:zinc ion binding"/>
    <property type="evidence" value="ECO:0007669"/>
    <property type="project" value="UniProtKB-UniRule"/>
</dbReference>
<dbReference type="SMART" id="SM00487">
    <property type="entry name" value="DEXDc"/>
    <property type="match status" value="1"/>
</dbReference>
<evidence type="ECO:0000259" key="14">
    <source>
        <dbReference type="PROSITE" id="PS51194"/>
    </source>
</evidence>
<dbReference type="InterPro" id="IPR041222">
    <property type="entry name" value="PriA_3primeBD"/>
</dbReference>
<gene>
    <name evidence="12 15" type="primary">priA</name>
    <name evidence="15" type="ORF">CLOHIR_01088</name>
</gene>
<dbReference type="NCBIfam" id="NF004066">
    <property type="entry name" value="PRK05580.1-3"/>
    <property type="match status" value="1"/>
</dbReference>
<dbReference type="AlphaFoldDB" id="B6FYY4"/>
<comment type="function">
    <text evidence="12">Initiates the restart of stalled replication forks, which reloads the replicative helicase on sites other than the origin of replication. Recognizes and binds to abandoned replication forks and remodels them to uncover a helicase loading site. Promotes assembly of the primosome at these replication forks.</text>
</comment>
<dbReference type="InterPro" id="IPR011545">
    <property type="entry name" value="DEAD/DEAH_box_helicase_dom"/>
</dbReference>
<dbReference type="PROSITE" id="PS51192">
    <property type="entry name" value="HELICASE_ATP_BIND_1"/>
    <property type="match status" value="1"/>
</dbReference>
<dbReference type="RefSeq" id="WP_006440006.1">
    <property type="nucleotide sequence ID" value="NZ_DS995356.1"/>
</dbReference>
<dbReference type="Pfam" id="PF18319">
    <property type="entry name" value="Zn_ribbon_PriA"/>
    <property type="match status" value="1"/>
</dbReference>
<comment type="catalytic activity">
    <reaction evidence="12">
        <text>Couples ATP hydrolysis with the unwinding of duplex DNA by translocating in the 3'-5' direction.</text>
        <dbReference type="EC" id="5.6.2.4"/>
    </reaction>
</comment>
<dbReference type="Gene3D" id="3.40.50.300">
    <property type="entry name" value="P-loop containing nucleotide triphosphate hydrolases"/>
    <property type="match status" value="2"/>
</dbReference>
<feature type="domain" description="Helicase C-terminal" evidence="14">
    <location>
        <begin position="563"/>
        <end position="728"/>
    </location>
</feature>
<dbReference type="GO" id="GO:0016887">
    <property type="term" value="F:ATP hydrolysis activity"/>
    <property type="evidence" value="ECO:0007669"/>
    <property type="project" value="RHEA"/>
</dbReference>
<dbReference type="GO" id="GO:0006302">
    <property type="term" value="P:double-strand break repair"/>
    <property type="evidence" value="ECO:0007669"/>
    <property type="project" value="InterPro"/>
</dbReference>
<evidence type="ECO:0000256" key="5">
    <source>
        <dbReference type="ARBA" id="ARBA00022801"/>
    </source>
</evidence>
<keyword evidence="4 12" id="KW-0547">Nucleotide-binding</keyword>
<feature type="binding site" evidence="12">
    <location>
        <position position="537"/>
    </location>
    <ligand>
        <name>Zn(2+)</name>
        <dbReference type="ChEBI" id="CHEBI:29105"/>
        <label>2</label>
    </ligand>
</feature>
<dbReference type="eggNOG" id="COG1198">
    <property type="taxonomic scope" value="Bacteria"/>
</dbReference>
<keyword evidence="16" id="KW-1185">Reference proteome</keyword>
<keyword evidence="3 12" id="KW-0479">Metal-binding</keyword>
<proteinExistence type="inferred from homology"/>
<dbReference type="STRING" id="500633.CLOHIR_01088"/>
<sequence>MYAEVIVRSNTVYTDNLFTYKIPEFLEDIVRIGHRVLVPFGKGNKPIEAFVFKIKNNFGDEKGLEEENSDKKFKIKEIEDILDEEPLFLPEQLELVHWMKNRYICTYMECINMIYPKGLKLKNYKVAVLKNDYLEKLDSLSDDEKKVAVKISENKGKIKVEKLKYLENINNILHRMKNKGVVDIKWEYTNTKNEKNMCFVSLRYDEDDTEEYISENKIRIGNKQREIIEFLKLNEEAEINDIVEILKVSKQSINSLKDRGLVDFTMKAYYRKPESRYGAESKKIELNEQQKEVADIIKNEMFEEDKKPYILHGVTGSGKTEVYMDIVEYALSQGLDSIILVPEISLTPQTVARIKNRFGDIVGVFHSQLSEGEKHDVFRAVKKGEIRILIGARSALFAPFRSLGVVIIDEFHEASYKSEMNPKFSALEVARYMSFKNNVTLVMGSATPSVEEYYKAKNGEYKLLKIDKRANSKPLPKIEVVDMKEELGMGNKSIFSSVLIDKIKKNTAEKNQTILFLNRRGYANFVSCRSCGYVMKCENCDISLTYHKRSNSARCHYCGYEKQVPQECPECGSNYLRPFGTGTQRIEEELKHLIPGIRVLRMDKDTTARKGATEEILEKFRNKEADVLIGTQMISKGLDFSDVTLVGIISADMMLNFPDFKSFETTFQLITQVAGRAGRADKEGEVILQTYNTDHYAIRCAMEYDFEKFYENEIKIRETFEYPPFNNMISVVISGENEKLVEKNAYSMYNSLRYLFKGRGIEDLSFILGPNPCAISRINKNYRWQILFKDDGVEINLLKGIIKYVCITKRDVVFDKGINISISVNPNSVL</sequence>
<dbReference type="EMBL" id="ABWP01000046">
    <property type="protein sequence ID" value="EEA85275.1"/>
    <property type="molecule type" value="Genomic_DNA"/>
</dbReference>
<dbReference type="GO" id="GO:1990077">
    <property type="term" value="C:primosome complex"/>
    <property type="evidence" value="ECO:0007669"/>
    <property type="project" value="UniProtKB-UniRule"/>
</dbReference>
<dbReference type="InterPro" id="IPR041236">
    <property type="entry name" value="PriA_C"/>
</dbReference>
<feature type="binding site" evidence="12">
    <location>
        <position position="558"/>
    </location>
    <ligand>
        <name>Zn(2+)</name>
        <dbReference type="ChEBI" id="CHEBI:29105"/>
        <label>2</label>
    </ligand>
</feature>
<dbReference type="PROSITE" id="PS51194">
    <property type="entry name" value="HELICASE_CTER"/>
    <property type="match status" value="1"/>
</dbReference>
<keyword evidence="7 12" id="KW-0862">Zinc</keyword>
<comment type="catalytic activity">
    <reaction evidence="11 12">
        <text>ATP + H2O = ADP + phosphate + H(+)</text>
        <dbReference type="Rhea" id="RHEA:13065"/>
        <dbReference type="ChEBI" id="CHEBI:15377"/>
        <dbReference type="ChEBI" id="CHEBI:15378"/>
        <dbReference type="ChEBI" id="CHEBI:30616"/>
        <dbReference type="ChEBI" id="CHEBI:43474"/>
        <dbReference type="ChEBI" id="CHEBI:456216"/>
        <dbReference type="EC" id="5.6.2.4"/>
    </reaction>
</comment>
<feature type="binding site" evidence="12">
    <location>
        <position position="568"/>
    </location>
    <ligand>
        <name>Zn(2+)</name>
        <dbReference type="ChEBI" id="CHEBI:29105"/>
        <label>1</label>
    </ligand>
</feature>
<keyword evidence="9 12" id="KW-0238">DNA-binding</keyword>
<protein>
    <recommendedName>
        <fullName evidence="12">Replication restart protein PriA</fullName>
    </recommendedName>
    <alternativeName>
        <fullName evidence="12">ATP-dependent DNA helicase PriA</fullName>
        <ecNumber evidence="12">5.6.2.4</ecNumber>
    </alternativeName>
    <alternativeName>
        <fullName evidence="12">DNA 3'-5' helicase PriA</fullName>
    </alternativeName>
</protein>
<evidence type="ECO:0000256" key="11">
    <source>
        <dbReference type="ARBA" id="ARBA00048988"/>
    </source>
</evidence>
<dbReference type="InterPro" id="IPR005259">
    <property type="entry name" value="PriA"/>
</dbReference>
<accession>B6FYY4</accession>
<dbReference type="Proteomes" id="UP000003178">
    <property type="component" value="Unassembled WGS sequence"/>
</dbReference>
<dbReference type="GO" id="GO:0005524">
    <property type="term" value="F:ATP binding"/>
    <property type="evidence" value="ECO:0007669"/>
    <property type="project" value="UniProtKB-UniRule"/>
</dbReference>
<evidence type="ECO:0000256" key="12">
    <source>
        <dbReference type="HAMAP-Rule" id="MF_00983"/>
    </source>
</evidence>
<dbReference type="InterPro" id="IPR042115">
    <property type="entry name" value="PriA_3primeBD_sf"/>
</dbReference>
<dbReference type="Pfam" id="PF17764">
    <property type="entry name" value="PriA_3primeBD"/>
    <property type="match status" value="1"/>
</dbReference>
<dbReference type="GO" id="GO:0043138">
    <property type="term" value="F:3'-5' DNA helicase activity"/>
    <property type="evidence" value="ECO:0007669"/>
    <property type="project" value="UniProtKB-EC"/>
</dbReference>
<feature type="domain" description="Helicase ATP-binding" evidence="13">
    <location>
        <begin position="300"/>
        <end position="466"/>
    </location>
</feature>
<dbReference type="InterPro" id="IPR001650">
    <property type="entry name" value="Helicase_C-like"/>
</dbReference>
<dbReference type="InterPro" id="IPR040498">
    <property type="entry name" value="PriA_CRR"/>
</dbReference>
<evidence type="ECO:0000256" key="10">
    <source>
        <dbReference type="ARBA" id="ARBA00023235"/>
    </source>
</evidence>
<dbReference type="FunFam" id="3.40.50.300:FF:000489">
    <property type="entry name" value="Primosome assembly protein PriA"/>
    <property type="match status" value="1"/>
</dbReference>
<dbReference type="CDD" id="cd18804">
    <property type="entry name" value="SF2_C_priA"/>
    <property type="match status" value="1"/>
</dbReference>
<dbReference type="SMART" id="SM00490">
    <property type="entry name" value="HELICc"/>
    <property type="match status" value="1"/>
</dbReference>
<feature type="binding site" evidence="12">
    <location>
        <position position="555"/>
    </location>
    <ligand>
        <name>Zn(2+)</name>
        <dbReference type="ChEBI" id="CHEBI:29105"/>
        <label>2</label>
    </ligand>
</feature>
<keyword evidence="2 12" id="KW-0235">DNA replication</keyword>
<evidence type="ECO:0000256" key="4">
    <source>
        <dbReference type="ARBA" id="ARBA00022741"/>
    </source>
</evidence>
<dbReference type="Gene3D" id="3.40.1440.60">
    <property type="entry name" value="PriA, 3(prime) DNA-binding domain"/>
    <property type="match status" value="1"/>
</dbReference>
<evidence type="ECO:0000256" key="8">
    <source>
        <dbReference type="ARBA" id="ARBA00022840"/>
    </source>
</evidence>
<evidence type="ECO:0000256" key="2">
    <source>
        <dbReference type="ARBA" id="ARBA00022705"/>
    </source>
</evidence>
<keyword evidence="6 12" id="KW-0347">Helicase</keyword>
<keyword evidence="8 12" id="KW-0067">ATP-binding</keyword>
<dbReference type="HOGENOM" id="CLU_013353_3_1_9"/>
<evidence type="ECO:0000259" key="13">
    <source>
        <dbReference type="PROSITE" id="PS51192"/>
    </source>
</evidence>
<evidence type="ECO:0000256" key="1">
    <source>
        <dbReference type="ARBA" id="ARBA00022515"/>
    </source>
</evidence>
<dbReference type="Pfam" id="PF00270">
    <property type="entry name" value="DEAD"/>
    <property type="match status" value="1"/>
</dbReference>
<evidence type="ECO:0000313" key="15">
    <source>
        <dbReference type="EMBL" id="EEA85275.1"/>
    </source>
</evidence>